<protein>
    <submittedName>
        <fullName evidence="3">Uncharacterized protein</fullName>
    </submittedName>
</protein>
<feature type="region of interest" description="Disordered" evidence="2">
    <location>
        <begin position="284"/>
        <end position="333"/>
    </location>
</feature>
<evidence type="ECO:0000256" key="1">
    <source>
        <dbReference type="SAM" id="Coils"/>
    </source>
</evidence>
<dbReference type="AlphaFoldDB" id="A0A6A4FPR5"/>
<name>A0A6A4FPR5_9STRA</name>
<keyword evidence="1" id="KW-0175">Coiled coil</keyword>
<keyword evidence="4" id="KW-1185">Reference proteome</keyword>
<sequence>MPDGLTRSVLVPCSSDEELSRLSVLDSFDAASELLQANPLRLINFSNAYLRLAAEREMLALARCFGVEGFASRAMHTARVFQSAIQLIRILEAQPTTQAGSRALISLVRAECADLVSSLTKERRGDHQTTDRRACPITTADGFRYSIVRGDGSETRSGYLDTLRSVAGRLSSEKVELQDQLQSANAKFGKVQRKHHTALRRVGDLEAQLASVNVFSPDALMYFIAGHVTFGGHWKHLHALLRPFKDGSSAPSAFRTSIRVSARDADTDDCGPYVLQATSQSRSQLVSSQSSAPSTLKQAQQTAQPPALSAFGSVKKTTQSPASAATTKSTISF</sequence>
<dbReference type="Proteomes" id="UP000434957">
    <property type="component" value="Unassembled WGS sequence"/>
</dbReference>
<evidence type="ECO:0000313" key="4">
    <source>
        <dbReference type="Proteomes" id="UP000434957"/>
    </source>
</evidence>
<evidence type="ECO:0000256" key="2">
    <source>
        <dbReference type="SAM" id="MobiDB-lite"/>
    </source>
</evidence>
<gene>
    <name evidence="3" type="ORF">PR003_g10302</name>
</gene>
<dbReference type="EMBL" id="QXFT01000559">
    <property type="protein sequence ID" value="KAE9340795.1"/>
    <property type="molecule type" value="Genomic_DNA"/>
</dbReference>
<feature type="compositionally biased region" description="Polar residues" evidence="2">
    <location>
        <begin position="315"/>
        <end position="333"/>
    </location>
</feature>
<feature type="compositionally biased region" description="Low complexity" evidence="2">
    <location>
        <begin position="284"/>
        <end position="294"/>
    </location>
</feature>
<reference evidence="3 4" key="1">
    <citation type="submission" date="2018-08" db="EMBL/GenBank/DDBJ databases">
        <title>Genomic investigation of the strawberry pathogen Phytophthora fragariae indicates pathogenicity is determined by transcriptional variation in three key races.</title>
        <authorList>
            <person name="Adams T.M."/>
            <person name="Armitage A.D."/>
            <person name="Sobczyk M.K."/>
            <person name="Bates H.J."/>
            <person name="Dunwell J.M."/>
            <person name="Nellist C.F."/>
            <person name="Harrison R.J."/>
        </authorList>
    </citation>
    <scope>NUCLEOTIDE SEQUENCE [LARGE SCALE GENOMIC DNA]</scope>
    <source>
        <strain evidence="3 4">SCRP333</strain>
    </source>
</reference>
<comment type="caution">
    <text evidence="3">The sequence shown here is derived from an EMBL/GenBank/DDBJ whole genome shotgun (WGS) entry which is preliminary data.</text>
</comment>
<feature type="compositionally biased region" description="Polar residues" evidence="2">
    <location>
        <begin position="295"/>
        <end position="304"/>
    </location>
</feature>
<feature type="coiled-coil region" evidence="1">
    <location>
        <begin position="167"/>
        <end position="194"/>
    </location>
</feature>
<evidence type="ECO:0000313" key="3">
    <source>
        <dbReference type="EMBL" id="KAE9340795.1"/>
    </source>
</evidence>
<organism evidence="3 4">
    <name type="scientific">Phytophthora rubi</name>
    <dbReference type="NCBI Taxonomy" id="129364"/>
    <lineage>
        <taxon>Eukaryota</taxon>
        <taxon>Sar</taxon>
        <taxon>Stramenopiles</taxon>
        <taxon>Oomycota</taxon>
        <taxon>Peronosporomycetes</taxon>
        <taxon>Peronosporales</taxon>
        <taxon>Peronosporaceae</taxon>
        <taxon>Phytophthora</taxon>
    </lineage>
</organism>
<proteinExistence type="predicted"/>
<accession>A0A6A4FPR5</accession>